<dbReference type="SUPFAM" id="SSF47473">
    <property type="entry name" value="EF-hand"/>
    <property type="match status" value="2"/>
</dbReference>
<evidence type="ECO:0000256" key="2">
    <source>
        <dbReference type="ARBA" id="ARBA00022723"/>
    </source>
</evidence>
<feature type="domain" description="EF-hand" evidence="5">
    <location>
        <begin position="77"/>
        <end position="112"/>
    </location>
</feature>
<comment type="caution">
    <text evidence="6">The sequence shown here is derived from an EMBL/GenBank/DDBJ whole genome shotgun (WGS) entry which is preliminary data.</text>
</comment>
<evidence type="ECO:0000256" key="3">
    <source>
        <dbReference type="ARBA" id="ARBA00022737"/>
    </source>
</evidence>
<dbReference type="FunFam" id="1.10.238.10:FF:000178">
    <property type="entry name" value="Calmodulin-2 A"/>
    <property type="match status" value="1"/>
</dbReference>
<protein>
    <recommendedName>
        <fullName evidence="5">EF-hand domain-containing protein</fullName>
    </recommendedName>
</protein>
<keyword evidence="3" id="KW-0677">Repeat</keyword>
<dbReference type="PROSITE" id="PS50222">
    <property type="entry name" value="EF_HAND_2"/>
    <property type="match status" value="7"/>
</dbReference>
<gene>
    <name evidence="6" type="primary">gb03714</name>
    <name evidence="6" type="ORF">PR202_gb03714</name>
</gene>
<feature type="domain" description="EF-hand" evidence="5">
    <location>
        <begin position="3"/>
        <end position="38"/>
    </location>
</feature>
<dbReference type="PROSITE" id="PS00018">
    <property type="entry name" value="EF_HAND_1"/>
    <property type="match status" value="5"/>
</dbReference>
<evidence type="ECO:0000256" key="4">
    <source>
        <dbReference type="ARBA" id="ARBA00022837"/>
    </source>
</evidence>
<reference evidence="6" key="2">
    <citation type="submission" date="2021-12" db="EMBL/GenBank/DDBJ databases">
        <title>Resequencing data analysis of finger millet.</title>
        <authorList>
            <person name="Hatakeyama M."/>
            <person name="Aluri S."/>
            <person name="Balachadran M.T."/>
            <person name="Sivarajan S.R."/>
            <person name="Poveda L."/>
            <person name="Shimizu-Inatsugi R."/>
            <person name="Schlapbach R."/>
            <person name="Sreeman S.M."/>
            <person name="Shimizu K.K."/>
        </authorList>
    </citation>
    <scope>NUCLEOTIDE SEQUENCE</scope>
</reference>
<dbReference type="InterPro" id="IPR011992">
    <property type="entry name" value="EF-hand-dom_pair"/>
</dbReference>
<feature type="domain" description="EF-hand" evidence="5">
    <location>
        <begin position="40"/>
        <end position="75"/>
    </location>
</feature>
<dbReference type="GO" id="GO:0043226">
    <property type="term" value="C:organelle"/>
    <property type="evidence" value="ECO:0007669"/>
    <property type="project" value="UniProtKB-ARBA"/>
</dbReference>
<feature type="domain" description="EF-hand" evidence="5">
    <location>
        <begin position="258"/>
        <end position="289"/>
    </location>
</feature>
<dbReference type="SMART" id="SM00054">
    <property type="entry name" value="EFh"/>
    <property type="match status" value="7"/>
</dbReference>
<dbReference type="EMBL" id="BQKI01000073">
    <property type="protein sequence ID" value="GJN16695.1"/>
    <property type="molecule type" value="Genomic_DNA"/>
</dbReference>
<evidence type="ECO:0000256" key="1">
    <source>
        <dbReference type="ARBA" id="ARBA00003291"/>
    </source>
</evidence>
<dbReference type="Pfam" id="PF13499">
    <property type="entry name" value="EF-hand_7"/>
    <property type="match status" value="3"/>
</dbReference>
<keyword evidence="2" id="KW-0479">Metal-binding</keyword>
<feature type="domain" description="EF-hand" evidence="5">
    <location>
        <begin position="178"/>
        <end position="213"/>
    </location>
</feature>
<dbReference type="PANTHER" id="PTHR10891">
    <property type="entry name" value="EF-HAND CALCIUM-BINDING DOMAIN CONTAINING PROTEIN"/>
    <property type="match status" value="1"/>
</dbReference>
<dbReference type="GO" id="GO:0005509">
    <property type="term" value="F:calcium ion binding"/>
    <property type="evidence" value="ECO:0007669"/>
    <property type="project" value="InterPro"/>
</dbReference>
<evidence type="ECO:0000259" key="5">
    <source>
        <dbReference type="PROSITE" id="PS50222"/>
    </source>
</evidence>
<dbReference type="InterPro" id="IPR039647">
    <property type="entry name" value="EF_hand_pair_protein_CML-like"/>
</dbReference>
<dbReference type="CDD" id="cd00051">
    <property type="entry name" value="EFh"/>
    <property type="match status" value="3"/>
</dbReference>
<proteinExistence type="predicted"/>
<dbReference type="FunFam" id="1.10.238.10:FF:000292">
    <property type="entry name" value="Calcium-binding protein CML38"/>
    <property type="match status" value="1"/>
</dbReference>
<comment type="function">
    <text evidence="1">Potential calcium sensor.</text>
</comment>
<dbReference type="InterPro" id="IPR002048">
    <property type="entry name" value="EF_hand_dom"/>
</dbReference>
<keyword evidence="4" id="KW-0106">Calcium</keyword>
<keyword evidence="7" id="KW-1185">Reference proteome</keyword>
<feature type="domain" description="EF-hand" evidence="5">
    <location>
        <begin position="141"/>
        <end position="176"/>
    </location>
</feature>
<dbReference type="InterPro" id="IPR018247">
    <property type="entry name" value="EF_Hand_1_Ca_BS"/>
</dbReference>
<evidence type="ECO:0000313" key="6">
    <source>
        <dbReference type="EMBL" id="GJN16695.1"/>
    </source>
</evidence>
<evidence type="ECO:0000313" key="7">
    <source>
        <dbReference type="Proteomes" id="UP001054889"/>
    </source>
</evidence>
<reference evidence="6" key="1">
    <citation type="journal article" date="2018" name="DNA Res.">
        <title>Multiple hybrid de novo genome assembly of finger millet, an orphan allotetraploid crop.</title>
        <authorList>
            <person name="Hatakeyama M."/>
            <person name="Aluri S."/>
            <person name="Balachadran M.T."/>
            <person name="Sivarajan S.R."/>
            <person name="Patrignani A."/>
            <person name="Gruter S."/>
            <person name="Poveda L."/>
            <person name="Shimizu-Inatsugi R."/>
            <person name="Baeten J."/>
            <person name="Francoijs K.J."/>
            <person name="Nataraja K.N."/>
            <person name="Reddy Y.A.N."/>
            <person name="Phadnis S."/>
            <person name="Ravikumar R.L."/>
            <person name="Schlapbach R."/>
            <person name="Sreeman S.M."/>
            <person name="Shimizu K.K."/>
        </authorList>
    </citation>
    <scope>NUCLEOTIDE SEQUENCE</scope>
</reference>
<dbReference type="Gene3D" id="1.10.238.10">
    <property type="entry name" value="EF-hand"/>
    <property type="match status" value="4"/>
</dbReference>
<organism evidence="6 7">
    <name type="scientific">Eleusine coracana subsp. coracana</name>
    <dbReference type="NCBI Taxonomy" id="191504"/>
    <lineage>
        <taxon>Eukaryota</taxon>
        <taxon>Viridiplantae</taxon>
        <taxon>Streptophyta</taxon>
        <taxon>Embryophyta</taxon>
        <taxon>Tracheophyta</taxon>
        <taxon>Spermatophyta</taxon>
        <taxon>Magnoliopsida</taxon>
        <taxon>Liliopsida</taxon>
        <taxon>Poales</taxon>
        <taxon>Poaceae</taxon>
        <taxon>PACMAD clade</taxon>
        <taxon>Chloridoideae</taxon>
        <taxon>Cynodonteae</taxon>
        <taxon>Eleusininae</taxon>
        <taxon>Eleusine</taxon>
    </lineage>
</organism>
<name>A0AAV5E2K5_ELECO</name>
<sequence>MVVATSEFSRVFSAFDRDADGKISAIELRLCMKAALGEDISVEDADELVSSVDADGDGLLNQEEFLKLVQLETEEGERCQGLKEAFRMYEMKGEGFITPMSLKRMLSKLGAHQDIDECQAMICRNRSRTQRKCSSSSATMVASSEFSRAFSSFDRDNDGKISATELRLCIKATLGEEVSPEDAATLVASVDTNGDGLLSEEEFLQLLDMERDDDTNQDEEEERCRGLKEAFRMYEMKGQGCITSLSLKRMLSKLGEHQDVGECQAMICRFDLDGDGVLSFEEFKTMMDQ</sequence>
<accession>A0AAV5E2K5</accession>
<dbReference type="AlphaFoldDB" id="A0AAV5E2K5"/>
<feature type="domain" description="EF-hand" evidence="5">
    <location>
        <begin position="222"/>
        <end position="257"/>
    </location>
</feature>
<dbReference type="Proteomes" id="UP001054889">
    <property type="component" value="Unassembled WGS sequence"/>
</dbReference>